<feature type="domain" description="Fe/B12 periplasmic-binding" evidence="2">
    <location>
        <begin position="60"/>
        <end position="333"/>
    </location>
</feature>
<evidence type="ECO:0000313" key="4">
    <source>
        <dbReference type="Proteomes" id="UP001316087"/>
    </source>
</evidence>
<dbReference type="InterPro" id="IPR050902">
    <property type="entry name" value="ABC_Transporter_SBP"/>
</dbReference>
<dbReference type="InterPro" id="IPR002491">
    <property type="entry name" value="ABC_transptr_periplasmic_BD"/>
</dbReference>
<dbReference type="PROSITE" id="PS51257">
    <property type="entry name" value="PROKAR_LIPOPROTEIN"/>
    <property type="match status" value="1"/>
</dbReference>
<evidence type="ECO:0000256" key="1">
    <source>
        <dbReference type="ARBA" id="ARBA00008814"/>
    </source>
</evidence>
<evidence type="ECO:0000313" key="3">
    <source>
        <dbReference type="EMBL" id="MCH7323502.1"/>
    </source>
</evidence>
<comment type="similarity">
    <text evidence="1">Belongs to the bacterial solute-binding protein 8 family.</text>
</comment>
<proteinExistence type="inferred from homology"/>
<comment type="caution">
    <text evidence="3">The sequence shown here is derived from an EMBL/GenBank/DDBJ whole genome shotgun (WGS) entry which is preliminary data.</text>
</comment>
<accession>A0ABS9UGQ3</accession>
<dbReference type="PROSITE" id="PS50983">
    <property type="entry name" value="FE_B12_PBP"/>
    <property type="match status" value="1"/>
</dbReference>
<dbReference type="Proteomes" id="UP001316087">
    <property type="component" value="Unassembled WGS sequence"/>
</dbReference>
<protein>
    <submittedName>
        <fullName evidence="3">ABC transporter substrate-binding protein</fullName>
    </submittedName>
</protein>
<name>A0ABS9UGQ3_9BACL</name>
<organism evidence="3 4">
    <name type="scientific">Solibacillus palustris</name>
    <dbReference type="NCBI Taxonomy" id="2908203"/>
    <lineage>
        <taxon>Bacteria</taxon>
        <taxon>Bacillati</taxon>
        <taxon>Bacillota</taxon>
        <taxon>Bacilli</taxon>
        <taxon>Bacillales</taxon>
        <taxon>Caryophanaceae</taxon>
        <taxon>Solibacillus</taxon>
    </lineage>
</organism>
<dbReference type="Gene3D" id="3.40.50.1980">
    <property type="entry name" value="Nitrogenase molybdenum iron protein domain"/>
    <property type="match status" value="2"/>
</dbReference>
<dbReference type="PANTHER" id="PTHR30535">
    <property type="entry name" value="VITAMIN B12-BINDING PROTEIN"/>
    <property type="match status" value="1"/>
</dbReference>
<dbReference type="RefSeq" id="WP_241370673.1">
    <property type="nucleotide sequence ID" value="NZ_JAKZFC010000008.1"/>
</dbReference>
<gene>
    <name evidence="3" type="ORF">LZ480_16625</name>
</gene>
<reference evidence="3 4" key="1">
    <citation type="submission" date="2022-03" db="EMBL/GenBank/DDBJ databases">
        <authorList>
            <person name="Jo J.-H."/>
            <person name="Im W.-T."/>
        </authorList>
    </citation>
    <scope>NUCLEOTIDE SEQUENCE [LARGE SCALE GENOMIC DNA]</scope>
    <source>
        <strain evidence="3 4">MA9</strain>
    </source>
</reference>
<dbReference type="Pfam" id="PF01497">
    <property type="entry name" value="Peripla_BP_2"/>
    <property type="match status" value="1"/>
</dbReference>
<dbReference type="PANTHER" id="PTHR30535:SF34">
    <property type="entry name" value="MOLYBDATE-BINDING PROTEIN MOLA"/>
    <property type="match status" value="1"/>
</dbReference>
<dbReference type="SUPFAM" id="SSF53807">
    <property type="entry name" value="Helical backbone' metal receptor"/>
    <property type="match status" value="1"/>
</dbReference>
<sequence>MIKSKFLMGSTVGIMALGLVGCQTSDNSQKEKESAKVSEPVTIVDGRDKEVVLENGYAKNFVMFPAEGSEMLSITQSAKPYLGMVKEDQENNIKGDVVAKKYPGILDVNSDIMHGDWSKPNVESILNLDPDVVYQWNFGEEGIKPLENAGIDVVAVNWGTYADDIERYTLYGEALGKQDRVDEVFAHQEKSKQAVLKVTESLTEDERQNHVFIGNVAENKITTWGTELPHTAVHKVDNLTYTLGKFDTPDAEINVETLLEWDPDMIVIGDFLKDITPEYFYNHPVLKNLTAVKEKRVYKAPTASQLDNPGITWYFYAFLATPEKFKDFSMREQVREDYKLLYNIDVTEEEIDQILNVEENKNSKYFDNFMQ</sequence>
<dbReference type="EMBL" id="JAKZFC010000008">
    <property type="protein sequence ID" value="MCH7323502.1"/>
    <property type="molecule type" value="Genomic_DNA"/>
</dbReference>
<evidence type="ECO:0000259" key="2">
    <source>
        <dbReference type="PROSITE" id="PS50983"/>
    </source>
</evidence>
<keyword evidence="4" id="KW-1185">Reference proteome</keyword>